<keyword evidence="2" id="KW-1185">Reference proteome</keyword>
<reference evidence="1 2" key="1">
    <citation type="journal article" date="2014" name="BMC Genomics">
        <title>Architecture and functions of a multipartite genome of the methylotrophic bacterium Paracoccus aminophilus JCM 7686, containing primary and secondary chromids.</title>
        <authorList>
            <person name="Dziewit L."/>
            <person name="Czarnecki J."/>
            <person name="Wibberg D."/>
            <person name="Radlinska M."/>
            <person name="Mrozek P."/>
            <person name="Szymczak M."/>
            <person name="Schluter A."/>
            <person name="Puhler A."/>
            <person name="Bartosik D."/>
        </authorList>
    </citation>
    <scope>NUCLEOTIDE SEQUENCE [LARGE SCALE GENOMIC DNA]</scope>
    <source>
        <strain evidence="1">JCM 7686</strain>
    </source>
</reference>
<sequence length="126" mass="13627">MSAPVFEAGRAAQAAPSVMQMQQFERGISSIAVPNRRGSGPGEALGRDTGARGFDKLLAVSLCALARDRAHEQISAHACDPAAGWFRVSTKNDAAEIRDMVEKWICFIRTICLEQFRAHPGADQTV</sequence>
<dbReference type="Proteomes" id="UP000015480">
    <property type="component" value="Chromosome"/>
</dbReference>
<dbReference type="AlphaFoldDB" id="S5YQA2"/>
<dbReference type="STRING" id="1367847.JCM7686_0347"/>
<dbReference type="KEGG" id="pami:JCM7686_0347"/>
<evidence type="ECO:0000313" key="1">
    <source>
        <dbReference type="EMBL" id="AGT07456.1"/>
    </source>
</evidence>
<evidence type="ECO:0000313" key="2">
    <source>
        <dbReference type="Proteomes" id="UP000015480"/>
    </source>
</evidence>
<name>S5YQA2_PARAH</name>
<dbReference type="HOGENOM" id="CLU_1979383_0_0_5"/>
<accession>S5YQA2</accession>
<protein>
    <submittedName>
        <fullName evidence="1">Uncharacterized protein</fullName>
    </submittedName>
</protein>
<gene>
    <name evidence="1" type="ORF">JCM7686_0347</name>
</gene>
<dbReference type="EMBL" id="CP006650">
    <property type="protein sequence ID" value="AGT07456.1"/>
    <property type="molecule type" value="Genomic_DNA"/>
</dbReference>
<proteinExistence type="predicted"/>
<organism evidence="1 2">
    <name type="scientific">Paracoccus aminophilus JCM 7686</name>
    <dbReference type="NCBI Taxonomy" id="1367847"/>
    <lineage>
        <taxon>Bacteria</taxon>
        <taxon>Pseudomonadati</taxon>
        <taxon>Pseudomonadota</taxon>
        <taxon>Alphaproteobacteria</taxon>
        <taxon>Rhodobacterales</taxon>
        <taxon>Paracoccaceae</taxon>
        <taxon>Paracoccus</taxon>
    </lineage>
</organism>